<dbReference type="EMBL" id="CP020991">
    <property type="protein sequence ID" value="AUO18196.1"/>
    <property type="molecule type" value="Genomic_DNA"/>
</dbReference>
<dbReference type="Pfam" id="PF04233">
    <property type="entry name" value="Phage_Mu_F"/>
    <property type="match status" value="1"/>
</dbReference>
<evidence type="ECO:0000313" key="2">
    <source>
        <dbReference type="EMBL" id="AUO18196.1"/>
    </source>
</evidence>
<evidence type="ECO:0000259" key="1">
    <source>
        <dbReference type="Pfam" id="PF04233"/>
    </source>
</evidence>
<dbReference type="NCBIfam" id="TIGR01641">
    <property type="entry name" value="phageSPP1_gp7"/>
    <property type="match status" value="1"/>
</dbReference>
<feature type="domain" description="Phage head morphogenesis" evidence="1">
    <location>
        <begin position="186"/>
        <end position="289"/>
    </location>
</feature>
<accession>A0A2K9NYT5</accession>
<dbReference type="InterPro" id="IPR006528">
    <property type="entry name" value="Phage_head_morphogenesis_dom"/>
</dbReference>
<dbReference type="Proteomes" id="UP000235589">
    <property type="component" value="Chromosome"/>
</dbReference>
<dbReference type="AlphaFoldDB" id="A0A2K9NYT5"/>
<reference evidence="2 3" key="1">
    <citation type="submission" date="2017-04" db="EMBL/GenBank/DDBJ databases">
        <title>Monoglobus pectinilyticus 14 draft genome.</title>
        <authorList>
            <person name="Kim C."/>
            <person name="Rosendale D.I."/>
            <person name="Kelly W.J."/>
            <person name="Tannock G.W."/>
            <person name="Patchett M.L."/>
            <person name="Jordens J.Z."/>
        </authorList>
    </citation>
    <scope>NUCLEOTIDE SEQUENCE [LARGE SCALE GENOMIC DNA]</scope>
    <source>
        <strain evidence="2 3">14</strain>
    </source>
</reference>
<evidence type="ECO:0000313" key="3">
    <source>
        <dbReference type="Proteomes" id="UP000235589"/>
    </source>
</evidence>
<gene>
    <name evidence="2" type="ORF">B9O19_00009</name>
</gene>
<keyword evidence="3" id="KW-1185">Reference proteome</keyword>
<name>A0A2K9NYT5_9FIRM</name>
<proteinExistence type="predicted"/>
<protein>
    <submittedName>
        <fullName evidence="2">Phage head morphogenesis protein, SPP1 gp7 family</fullName>
    </submittedName>
</protein>
<dbReference type="KEGG" id="mpec:B9O19_00009"/>
<organism evidence="2 3">
    <name type="scientific">Monoglobus pectinilyticus</name>
    <dbReference type="NCBI Taxonomy" id="1981510"/>
    <lineage>
        <taxon>Bacteria</taxon>
        <taxon>Bacillati</taxon>
        <taxon>Bacillota</taxon>
        <taxon>Clostridia</taxon>
        <taxon>Monoglobales</taxon>
        <taxon>Monoglobaceae</taxon>
        <taxon>Monoglobus</taxon>
    </lineage>
</organism>
<sequence>MRELDAHNRGAYTIQELRRMYDSIIKDIDKEIKKIFNTYKNGVQITAEEAEQLINKAAQNQIADRLSEILKDTEDPKQRLELMRKIHAQAYGARISRLEAVKLNVYAYFKEKALTEIEKTKTLYNTVIEESYYRTVHDIAKGCNVGVYFSLIPKRAVNEMLGSKWHGEQFSDRVWNNTAKVAEQSQKIITEGIMSHAGYTQMAARLAEIMETSKYNAQRLVNTQVSYFMNMAELRAYEELGIEQYKYLATLDERTCESCSPLDNKIFKVSEAVGGVNYPPMHPHCRCTTTMPTDYARRWARDPLTGKGYKIKGMSYNEWIESLTDKQKEAFDKHVVMYRNRGGDKKQYVRYTEVLGKKNVPKTFDEFQNIKYNYTNQWDDLKYYARNINGRPIEYVKIDRELEKAGIKNKGKAYPVEDIKINGWRVHAENRIKQSGISKAEALTYKKNAIAIMKRYPEPNTLCDYYSSSGVIGVKSYSGIVQTVISKDRMMNDTLVVIEVMKKWLK</sequence>